<feature type="region of interest" description="Disordered" evidence="1">
    <location>
        <begin position="1"/>
        <end position="228"/>
    </location>
</feature>
<feature type="compositionally biased region" description="Basic residues" evidence="1">
    <location>
        <begin position="25"/>
        <end position="34"/>
    </location>
</feature>
<dbReference type="EC" id="3.4.16.4" evidence="2"/>
<proteinExistence type="predicted"/>
<feature type="compositionally biased region" description="Basic and acidic residues" evidence="1">
    <location>
        <begin position="104"/>
        <end position="126"/>
    </location>
</feature>
<feature type="non-terminal residue" evidence="2">
    <location>
        <position position="228"/>
    </location>
</feature>
<accession>A0A6J4UGK9</accession>
<keyword evidence="2" id="KW-0121">Carboxypeptidase</keyword>
<feature type="compositionally biased region" description="Pro residues" evidence="1">
    <location>
        <begin position="1"/>
        <end position="10"/>
    </location>
</feature>
<protein>
    <submittedName>
        <fullName evidence="2">Peptidoglycan D,D-transpeptidase MrdA</fullName>
        <ecNumber evidence="2">3.4.16.4</ecNumber>
    </submittedName>
</protein>
<feature type="compositionally biased region" description="Pro residues" evidence="1">
    <location>
        <begin position="38"/>
        <end position="47"/>
    </location>
</feature>
<evidence type="ECO:0000256" key="1">
    <source>
        <dbReference type="SAM" id="MobiDB-lite"/>
    </source>
</evidence>
<sequence length="228" mass="24269">ADPLGRPPAPARTAAVAAADPPRGGARRRGRAALHRPLLPPLGPPGPVRRDVRGTGEREPRPLRHRPRAPREDPRPQGSTARGQPAGQRRDGRPGGHAGGRPGLRGDARPDRGLRAREAPERRQPEPRAGPPRPDPLADAEPPRAGPAQGRRPAPPPCLGGVRHPGRVPGGLRPAGARGRGRPRRPPRPPPPRSADRHAAVRVRPRHPAGRQPVAVRAGHAGRWRAAR</sequence>
<gene>
    <name evidence="2" type="ORF">AVDCRST_MAG79-2468</name>
</gene>
<keyword evidence="2" id="KW-0645">Protease</keyword>
<evidence type="ECO:0000313" key="2">
    <source>
        <dbReference type="EMBL" id="CAA9548069.1"/>
    </source>
</evidence>
<dbReference type="GO" id="GO:0009002">
    <property type="term" value="F:serine-type D-Ala-D-Ala carboxypeptidase activity"/>
    <property type="evidence" value="ECO:0007669"/>
    <property type="project" value="UniProtKB-EC"/>
</dbReference>
<feature type="compositionally biased region" description="Low complexity" evidence="1">
    <location>
        <begin position="11"/>
        <end position="24"/>
    </location>
</feature>
<feature type="compositionally biased region" description="Basic residues" evidence="1">
    <location>
        <begin position="200"/>
        <end position="209"/>
    </location>
</feature>
<dbReference type="AlphaFoldDB" id="A0A6J4UGK9"/>
<feature type="non-terminal residue" evidence="2">
    <location>
        <position position="1"/>
    </location>
</feature>
<name>A0A6J4UGK9_9ACTN</name>
<dbReference type="EMBL" id="CADCWC010000373">
    <property type="protein sequence ID" value="CAA9548069.1"/>
    <property type="molecule type" value="Genomic_DNA"/>
</dbReference>
<feature type="compositionally biased region" description="Basic and acidic residues" evidence="1">
    <location>
        <begin position="48"/>
        <end position="62"/>
    </location>
</feature>
<organism evidence="2">
    <name type="scientific">uncultured Thermoleophilia bacterium</name>
    <dbReference type="NCBI Taxonomy" id="1497501"/>
    <lineage>
        <taxon>Bacteria</taxon>
        <taxon>Bacillati</taxon>
        <taxon>Actinomycetota</taxon>
        <taxon>Thermoleophilia</taxon>
        <taxon>environmental samples</taxon>
    </lineage>
</organism>
<reference evidence="2" key="1">
    <citation type="submission" date="2020-02" db="EMBL/GenBank/DDBJ databases">
        <authorList>
            <person name="Meier V. D."/>
        </authorList>
    </citation>
    <scope>NUCLEOTIDE SEQUENCE</scope>
    <source>
        <strain evidence="2">AVDCRST_MAG79</strain>
    </source>
</reference>
<keyword evidence="2" id="KW-0378">Hydrolase</keyword>